<accession>A0A1F8FU87</accession>
<gene>
    <name evidence="2" type="ORF">A3C88_01755</name>
</gene>
<organism evidence="2 3">
    <name type="scientific">Candidatus Yanofskybacteria bacterium RIFCSPHIGHO2_02_FULL_50_12</name>
    <dbReference type="NCBI Taxonomy" id="1802685"/>
    <lineage>
        <taxon>Bacteria</taxon>
        <taxon>Candidatus Yanofskyibacteriota</taxon>
    </lineage>
</organism>
<comment type="caution">
    <text evidence="2">The sequence shown here is derived from an EMBL/GenBank/DDBJ whole genome shotgun (WGS) entry which is preliminary data.</text>
</comment>
<keyword evidence="1" id="KW-0812">Transmembrane</keyword>
<keyword evidence="1" id="KW-0472">Membrane</keyword>
<protein>
    <submittedName>
        <fullName evidence="2">Uncharacterized protein</fullName>
    </submittedName>
</protein>
<dbReference type="EMBL" id="MGJZ01000029">
    <property type="protein sequence ID" value="OGN16585.1"/>
    <property type="molecule type" value="Genomic_DNA"/>
</dbReference>
<feature type="transmembrane region" description="Helical" evidence="1">
    <location>
        <begin position="7"/>
        <end position="26"/>
    </location>
</feature>
<evidence type="ECO:0000313" key="2">
    <source>
        <dbReference type="EMBL" id="OGN16585.1"/>
    </source>
</evidence>
<keyword evidence="1" id="KW-1133">Transmembrane helix</keyword>
<sequence length="90" mass="9951">MQQQTNSLLYTVLIVVLGLAAGYIYYSQWVAPFAAEVPPAPIAAQDDFSTFKDLKINFSSFKDKAYAKFNIFGELPVDPGITGKRDLFAP</sequence>
<dbReference type="Proteomes" id="UP000178117">
    <property type="component" value="Unassembled WGS sequence"/>
</dbReference>
<evidence type="ECO:0000313" key="3">
    <source>
        <dbReference type="Proteomes" id="UP000178117"/>
    </source>
</evidence>
<name>A0A1F8FU87_9BACT</name>
<dbReference type="AlphaFoldDB" id="A0A1F8FU87"/>
<dbReference type="STRING" id="1802685.A3C88_01755"/>
<reference evidence="2 3" key="1">
    <citation type="journal article" date="2016" name="Nat. Commun.">
        <title>Thousands of microbial genomes shed light on interconnected biogeochemical processes in an aquifer system.</title>
        <authorList>
            <person name="Anantharaman K."/>
            <person name="Brown C.T."/>
            <person name="Hug L.A."/>
            <person name="Sharon I."/>
            <person name="Castelle C.J."/>
            <person name="Probst A.J."/>
            <person name="Thomas B.C."/>
            <person name="Singh A."/>
            <person name="Wilkins M.J."/>
            <person name="Karaoz U."/>
            <person name="Brodie E.L."/>
            <person name="Williams K.H."/>
            <person name="Hubbard S.S."/>
            <person name="Banfield J.F."/>
        </authorList>
    </citation>
    <scope>NUCLEOTIDE SEQUENCE [LARGE SCALE GENOMIC DNA]</scope>
</reference>
<evidence type="ECO:0000256" key="1">
    <source>
        <dbReference type="SAM" id="Phobius"/>
    </source>
</evidence>
<proteinExistence type="predicted"/>